<evidence type="ECO:0000256" key="2">
    <source>
        <dbReference type="ARBA" id="ARBA00022475"/>
    </source>
</evidence>
<dbReference type="AlphaFoldDB" id="S6B7L7"/>
<dbReference type="Pfam" id="PF12679">
    <property type="entry name" value="ABC2_membrane_2"/>
    <property type="match status" value="1"/>
</dbReference>
<proteinExistence type="predicted"/>
<dbReference type="EMBL" id="AP013066">
    <property type="protein sequence ID" value="BAN36427.1"/>
    <property type="molecule type" value="Genomic_DNA"/>
</dbReference>
<feature type="transmembrane region" description="Helical" evidence="6">
    <location>
        <begin position="65"/>
        <end position="86"/>
    </location>
</feature>
<comment type="subcellular location">
    <subcellularLocation>
        <location evidence="1">Cell membrane</location>
        <topology evidence="1">Multi-pass membrane protein</topology>
    </subcellularLocation>
</comment>
<gene>
    <name evidence="7" type="ORF">SCD_n02627</name>
</gene>
<organism evidence="7 8">
    <name type="scientific">Sulfuricella denitrificans (strain DSM 22764 / NBRC 105220 / skB26)</name>
    <dbReference type="NCBI Taxonomy" id="1163617"/>
    <lineage>
        <taxon>Bacteria</taxon>
        <taxon>Pseudomonadati</taxon>
        <taxon>Pseudomonadota</taxon>
        <taxon>Betaproteobacteria</taxon>
        <taxon>Nitrosomonadales</taxon>
        <taxon>Sulfuricellaceae</taxon>
        <taxon>Sulfuricella</taxon>
    </lineage>
</organism>
<dbReference type="eggNOG" id="COG1277">
    <property type="taxonomic scope" value="Bacteria"/>
</dbReference>
<keyword evidence="8" id="KW-1185">Reference proteome</keyword>
<dbReference type="GO" id="GO:0140359">
    <property type="term" value="F:ABC-type transporter activity"/>
    <property type="evidence" value="ECO:0007669"/>
    <property type="project" value="InterPro"/>
</dbReference>
<accession>S6B7L7</accession>
<keyword evidence="3 6" id="KW-0812">Transmembrane</keyword>
<evidence type="ECO:0000256" key="6">
    <source>
        <dbReference type="SAM" id="Phobius"/>
    </source>
</evidence>
<sequence>MIFTIAAKELKILFSGPMAWIILAVLEIILAYFFLNQVDAFLTIQPQLTALANPPGVTELIVTPLFGNAAIILLMAVPLLSMRLIAEERRNQTLNLLLSAPVSVSEIILGKFLGLMAFLSLFIGLTALMSLSLYAGATLDPGLLAGNIVGLVLLAASFAALGLYISSLTAHPLIAAMGTFGALLGLWIINMSARDADSWLNTLSLLKHFESFNRGIINSADAAYFVLFIALFLVLTVRRLDNDRTHG</sequence>
<keyword evidence="4 6" id="KW-1133">Transmembrane helix</keyword>
<dbReference type="Proteomes" id="UP000015559">
    <property type="component" value="Chromosome"/>
</dbReference>
<dbReference type="PANTHER" id="PTHR30294">
    <property type="entry name" value="MEMBRANE COMPONENT OF ABC TRANSPORTER YHHJ-RELATED"/>
    <property type="match status" value="1"/>
</dbReference>
<dbReference type="KEGG" id="sdr:SCD_n02627"/>
<evidence type="ECO:0000313" key="7">
    <source>
        <dbReference type="EMBL" id="BAN36427.1"/>
    </source>
</evidence>
<keyword evidence="2" id="KW-1003">Cell membrane</keyword>
<dbReference type="OrthoDB" id="9794512at2"/>
<evidence type="ECO:0000313" key="8">
    <source>
        <dbReference type="Proteomes" id="UP000015559"/>
    </source>
</evidence>
<feature type="transmembrane region" description="Helical" evidence="6">
    <location>
        <begin position="173"/>
        <end position="193"/>
    </location>
</feature>
<protein>
    <submittedName>
        <fullName evidence="7">ABC-2 type transport system permease</fullName>
    </submittedName>
</protein>
<name>S6B7L7_SULDS</name>
<evidence type="ECO:0000256" key="1">
    <source>
        <dbReference type="ARBA" id="ARBA00004651"/>
    </source>
</evidence>
<feature type="transmembrane region" description="Helical" evidence="6">
    <location>
        <begin position="12"/>
        <end position="35"/>
    </location>
</feature>
<keyword evidence="5 6" id="KW-0472">Membrane</keyword>
<dbReference type="PANTHER" id="PTHR30294:SF29">
    <property type="entry name" value="MULTIDRUG ABC TRANSPORTER PERMEASE YBHS-RELATED"/>
    <property type="match status" value="1"/>
</dbReference>
<dbReference type="STRING" id="1163617.SCD_n02627"/>
<evidence type="ECO:0000256" key="4">
    <source>
        <dbReference type="ARBA" id="ARBA00022989"/>
    </source>
</evidence>
<feature type="transmembrane region" description="Helical" evidence="6">
    <location>
        <begin position="216"/>
        <end position="237"/>
    </location>
</feature>
<dbReference type="InterPro" id="IPR051449">
    <property type="entry name" value="ABC-2_transporter_component"/>
</dbReference>
<feature type="transmembrane region" description="Helical" evidence="6">
    <location>
        <begin position="143"/>
        <end position="166"/>
    </location>
</feature>
<dbReference type="HOGENOM" id="CLU_081003_1_0_4"/>
<evidence type="ECO:0000256" key="3">
    <source>
        <dbReference type="ARBA" id="ARBA00022692"/>
    </source>
</evidence>
<feature type="transmembrane region" description="Helical" evidence="6">
    <location>
        <begin position="107"/>
        <end position="131"/>
    </location>
</feature>
<dbReference type="GO" id="GO:0005886">
    <property type="term" value="C:plasma membrane"/>
    <property type="evidence" value="ECO:0007669"/>
    <property type="project" value="UniProtKB-SubCell"/>
</dbReference>
<reference evidence="7 8" key="1">
    <citation type="journal article" date="2012" name="Appl. Environ. Microbiol.">
        <title>Draft genome sequence of a psychrotolerant sulfur-oxidizing bacterium, Sulfuricella denitrificans skB26, and proteomic insights into cold adaptation.</title>
        <authorList>
            <person name="Watanabe T."/>
            <person name="Kojima H."/>
            <person name="Fukui M."/>
        </authorList>
    </citation>
    <scope>NUCLEOTIDE SEQUENCE [LARGE SCALE GENOMIC DNA]</scope>
    <source>
        <strain evidence="8">skB26</strain>
    </source>
</reference>
<evidence type="ECO:0000256" key="5">
    <source>
        <dbReference type="ARBA" id="ARBA00023136"/>
    </source>
</evidence>
<dbReference type="RefSeq" id="WP_009207614.1">
    <property type="nucleotide sequence ID" value="NC_022357.1"/>
</dbReference>